<name>A0ABS2DIL5_9BACI</name>
<dbReference type="RefSeq" id="WP_204203659.1">
    <property type="nucleotide sequence ID" value="NZ_JAFELM010000030.1"/>
</dbReference>
<dbReference type="EMBL" id="JAFELM010000030">
    <property type="protein sequence ID" value="MBM6618308.1"/>
    <property type="molecule type" value="Genomic_DNA"/>
</dbReference>
<organism evidence="1 2">
    <name type="scientific">Bacillus suaedaesalsae</name>
    <dbReference type="NCBI Taxonomy" id="2810349"/>
    <lineage>
        <taxon>Bacteria</taxon>
        <taxon>Bacillati</taxon>
        <taxon>Bacillota</taxon>
        <taxon>Bacilli</taxon>
        <taxon>Bacillales</taxon>
        <taxon>Bacillaceae</taxon>
        <taxon>Bacillus</taxon>
    </lineage>
</organism>
<sequence>MKVISLKDNKKINSIQYPLDLIDTSLFFVSKSTTTYPLADMTIYEKKSKRSKEIHSINSVIDFPYEYPFVSYATHSSSGNVAFYTFFRFNLISKELHEVGTIHLPQESEFEGIFMTDSEVMYSVFNKDADESDDETSLYLFDAKKQRVYTIEDRYLRSAISTPTIFQRKGEAHLLLNPYLVDTWESEESYRNQEDVPDISAHFEYIGVISLKQFVKECKANIPFSITMIDSKEIDGFTRVIAENIDSFFYIRKDYATQIVELVQVNKETFNKSIYQLPNGFSYNTIRIFNDHVYFVSTTEDYFYAPIKKEIFRIEHTYFQHLDDLLSVYVHYIDERYIVADCWTRKDAKDLFHVAIVDKLTKEVQYFNGKSMACEVFDQTVIIY</sequence>
<keyword evidence="2" id="KW-1185">Reference proteome</keyword>
<evidence type="ECO:0000313" key="2">
    <source>
        <dbReference type="Proteomes" id="UP001518925"/>
    </source>
</evidence>
<proteinExistence type="predicted"/>
<dbReference type="Proteomes" id="UP001518925">
    <property type="component" value="Unassembled WGS sequence"/>
</dbReference>
<accession>A0ABS2DIL5</accession>
<reference evidence="1 2" key="1">
    <citation type="submission" date="2021-02" db="EMBL/GenBank/DDBJ databases">
        <title>Bacillus sp. RD4P76, an endophyte from a halophyte.</title>
        <authorList>
            <person name="Sun J.-Q."/>
        </authorList>
    </citation>
    <scope>NUCLEOTIDE SEQUENCE [LARGE SCALE GENOMIC DNA]</scope>
    <source>
        <strain evidence="1 2">RD4P76</strain>
    </source>
</reference>
<gene>
    <name evidence="1" type="ORF">JR050_11620</name>
</gene>
<comment type="caution">
    <text evidence="1">The sequence shown here is derived from an EMBL/GenBank/DDBJ whole genome shotgun (WGS) entry which is preliminary data.</text>
</comment>
<evidence type="ECO:0000313" key="1">
    <source>
        <dbReference type="EMBL" id="MBM6618308.1"/>
    </source>
</evidence>
<protein>
    <submittedName>
        <fullName evidence="1">Uncharacterized protein</fullName>
    </submittedName>
</protein>